<evidence type="ECO:0000313" key="1">
    <source>
        <dbReference type="EMBL" id="MBU5334896.1"/>
    </source>
</evidence>
<comment type="caution">
    <text evidence="1">The sequence shown here is derived from an EMBL/GenBank/DDBJ whole genome shotgun (WGS) entry which is preliminary data.</text>
</comment>
<reference evidence="1 2" key="1">
    <citation type="submission" date="2021-06" db="EMBL/GenBank/DDBJ databases">
        <authorList>
            <person name="Sun Q."/>
            <person name="Li D."/>
        </authorList>
    </citation>
    <scope>NUCLEOTIDE SEQUENCE [LARGE SCALE GENOMIC DNA]</scope>
    <source>
        <strain evidence="1 2">N19</strain>
    </source>
</reference>
<organism evidence="1 2">
    <name type="scientific">Intestinibacter bartlettii</name>
    <dbReference type="NCBI Taxonomy" id="261299"/>
    <lineage>
        <taxon>Bacteria</taxon>
        <taxon>Bacillati</taxon>
        <taxon>Bacillota</taxon>
        <taxon>Clostridia</taxon>
        <taxon>Peptostreptococcales</taxon>
        <taxon>Peptostreptococcaceae</taxon>
        <taxon>Intestinibacter</taxon>
    </lineage>
</organism>
<proteinExistence type="predicted"/>
<name>A0ABS6DSS5_9FIRM</name>
<dbReference type="RefSeq" id="WP_216568066.1">
    <property type="nucleotide sequence ID" value="NZ_JAHLOQ010000001.1"/>
</dbReference>
<keyword evidence="2" id="KW-1185">Reference proteome</keyword>
<protein>
    <submittedName>
        <fullName evidence="1">Uncharacterized protein</fullName>
    </submittedName>
</protein>
<gene>
    <name evidence="1" type="ORF">KQI20_00460</name>
</gene>
<dbReference type="Proteomes" id="UP001196301">
    <property type="component" value="Unassembled WGS sequence"/>
</dbReference>
<sequence>MNYKKSSIFSEKQKIDCRNLCLYFNFTNEKADNVLKLLKLIEVDLIEKFEDEFVFDMQFDEESITPKSLHKKFNNVGDNLTRKISLLYDAILKTEQIEKRSDYRNLITSKMFMDEWVLEEPHFEYDLNNINSIKNYIISNINNENINYFGEPTPQDIGLNFNCEYITKQEGKNEENSSDLGYYGSLSFNISGYILDYEFDYFINYLKDFVKKSSEVIKSLCANIFISEKKFKTEYFNLFEMEFIEHKDINDNVINKDYINHNRYGFLSGVEGINFISNDLFSKINKDLLKDEFFEVETDKNGLFINVNKNLDMVDIHDKYKMRDLLDPVLIKGYCDHDLIHFMEFLGKVPMYIDEITLVESLDEKTRQDIYNKYFVITKNKEVGDLNLDSEKFRIHKIEQS</sequence>
<evidence type="ECO:0000313" key="2">
    <source>
        <dbReference type="Proteomes" id="UP001196301"/>
    </source>
</evidence>
<dbReference type="EMBL" id="JAHLOQ010000001">
    <property type="protein sequence ID" value="MBU5334896.1"/>
    <property type="molecule type" value="Genomic_DNA"/>
</dbReference>
<accession>A0ABS6DSS5</accession>